<evidence type="ECO:0000256" key="4">
    <source>
        <dbReference type="ARBA" id="ARBA00022737"/>
    </source>
</evidence>
<dbReference type="Proteomes" id="UP000736164">
    <property type="component" value="Unassembled WGS sequence"/>
</dbReference>
<protein>
    <recommendedName>
        <fullName evidence="10">DBIRD complex subunit ZNF326</fullName>
    </recommendedName>
    <alternativeName>
        <fullName evidence="11">Zinc finger protein 326</fullName>
    </alternativeName>
</protein>
<dbReference type="InterPro" id="IPR007071">
    <property type="entry name" value="AKAP95"/>
</dbReference>
<evidence type="ECO:0000313" key="16">
    <source>
        <dbReference type="Proteomes" id="UP000736164"/>
    </source>
</evidence>
<evidence type="ECO:0000256" key="1">
    <source>
        <dbReference type="ARBA" id="ARBA00004123"/>
    </source>
</evidence>
<dbReference type="AlphaFoldDB" id="A0A8J7NL61"/>
<keyword evidence="2" id="KW-0507">mRNA processing</keyword>
<keyword evidence="4" id="KW-0677">Repeat</keyword>
<feature type="compositionally biased region" description="Basic and acidic residues" evidence="13">
    <location>
        <begin position="235"/>
        <end position="246"/>
    </location>
</feature>
<dbReference type="GO" id="GO:0006397">
    <property type="term" value="P:mRNA processing"/>
    <property type="evidence" value="ECO:0007669"/>
    <property type="project" value="UniProtKB-KW"/>
</dbReference>
<feature type="region of interest" description="Disordered" evidence="13">
    <location>
        <begin position="99"/>
        <end position="118"/>
    </location>
</feature>
<feature type="compositionally biased region" description="Basic and acidic residues" evidence="13">
    <location>
        <begin position="719"/>
        <end position="737"/>
    </location>
</feature>
<comment type="similarity">
    <text evidence="12">Belongs to the AKAP95 family.</text>
</comment>
<accession>A0A8J7NL61</accession>
<keyword evidence="5 12" id="KW-0863">Zinc-finger</keyword>
<evidence type="ECO:0000256" key="13">
    <source>
        <dbReference type="SAM" id="MobiDB-lite"/>
    </source>
</evidence>
<keyword evidence="6" id="KW-0862">Zinc</keyword>
<dbReference type="GO" id="GO:0005634">
    <property type="term" value="C:nucleus"/>
    <property type="evidence" value="ECO:0007669"/>
    <property type="project" value="UniProtKB-SubCell"/>
</dbReference>
<sequence>MSHGCSQRRYAGPVSRPFDSFEGNSLERFGPYESYDSGSSRGSRDLYRSGFGSSFGGGFDSSFPNNQFDNDVSSWESSYLRSGLRSGFMDNAGRGGYSSYGSLSSPRMKPAPVGSRGRGMPAYPQNKFGGRSSDLGGPTTVRGRGRGPMGQFGNPPPGFQIDYQHQPAFRGVKRKMMAPSRPNTFVKKQKLTKTGLAPKGKMVYNRLCALLFLHIFLSVVPGTNSPSEVMLSTMEEEKQRKIEARREKQRRRREKNNEKYGDGYRLAFTCTFCKFRTFEEKDIENHFESPSHKETLDYIQKQAKFDDGVINFLHESMVNKFRKTVSRKLNNNHPEQTLEEIHKELMEGVTEEDYMRKVEVIHCVACRAHVPAVLSSVQQHLKSSDHQKNKVLYKEQLKKESVLTATSILNNPIVKARYEKYIKGEDPFEVEAKDEPVEGSQQDSYQNDADLTQFDDGLGEDSVELEVILLLRESFAASARARMRCFRETVDNDRRDGDGVAEWRIDGREAARSSPAPTAGGADGPLAAIRTTCLKGHQPDFDDSLTMRLLRASSSSAVARGLDGLGGSRSWGPRRESRTQASELRPQVPLEEIWQSHSPLGVKSPESKSRKPHEPSGSSDYPQGRAARAWAELEESDGESPGQEGSVKVRTELRRQSPVQELLTLPALRLALWPEGAGRVRVQDRRRSDTEKTPCLWSTTASSETRHLTLEQGHLQAGMERKGGEAEEEGESKHQVYQDKSQGAPNRRRAASESLLPLLQLGVAVLSGHQIADMNRPTFLSPHSPDCCLPYGLSHLSHHSNRNRVCPTESFIRGELDGKLGIAGQQGSPPVRCGDCSDGSASLSLAGQMFAHRVFWLLALGFAILRP</sequence>
<evidence type="ECO:0000313" key="15">
    <source>
        <dbReference type="EMBL" id="MBN3313216.1"/>
    </source>
</evidence>
<keyword evidence="7" id="KW-0238">DNA-binding</keyword>
<feature type="compositionally biased region" description="Basic and acidic residues" evidence="13">
    <location>
        <begin position="681"/>
        <end position="692"/>
    </location>
</feature>
<feature type="compositionally biased region" description="Basic and acidic residues" evidence="13">
    <location>
        <begin position="605"/>
        <end position="614"/>
    </location>
</feature>
<organism evidence="15 16">
    <name type="scientific">Atractosteus spatula</name>
    <name type="common">Alligator gar</name>
    <name type="synonym">Lepisosteus spatula</name>
    <dbReference type="NCBI Taxonomy" id="7917"/>
    <lineage>
        <taxon>Eukaryota</taxon>
        <taxon>Metazoa</taxon>
        <taxon>Chordata</taxon>
        <taxon>Craniata</taxon>
        <taxon>Vertebrata</taxon>
        <taxon>Euteleostomi</taxon>
        <taxon>Actinopterygii</taxon>
        <taxon>Neopterygii</taxon>
        <taxon>Holostei</taxon>
        <taxon>Semionotiformes</taxon>
        <taxon>Lepisosteidae</taxon>
        <taxon>Atractosteus</taxon>
    </lineage>
</organism>
<name>A0A8J7NL61_ATRSP</name>
<evidence type="ECO:0000256" key="9">
    <source>
        <dbReference type="ARBA" id="ARBA00023242"/>
    </source>
</evidence>
<feature type="region of interest" description="Disordered" evidence="13">
    <location>
        <begin position="559"/>
        <end position="652"/>
    </location>
</feature>
<comment type="caution">
    <text evidence="15">The sequence shown here is derived from an EMBL/GenBank/DDBJ whole genome shotgun (WGS) entry which is preliminary data.</text>
</comment>
<evidence type="ECO:0000256" key="7">
    <source>
        <dbReference type="ARBA" id="ARBA00023125"/>
    </source>
</evidence>
<feature type="region of interest" description="Disordered" evidence="13">
    <location>
        <begin position="679"/>
        <end position="749"/>
    </location>
</feature>
<evidence type="ECO:0000256" key="11">
    <source>
        <dbReference type="ARBA" id="ARBA00043254"/>
    </source>
</evidence>
<keyword evidence="16" id="KW-1185">Reference proteome</keyword>
<keyword evidence="9" id="KW-0539">Nucleus</keyword>
<feature type="domain" description="C2H2 AKAP95-type" evidence="14">
    <location>
        <begin position="363"/>
        <end position="386"/>
    </location>
</feature>
<reference evidence="15" key="1">
    <citation type="journal article" date="2021" name="Cell">
        <title>Tracing the genetic footprints of vertebrate landing in non-teleost ray-finned fishes.</title>
        <authorList>
            <person name="Bi X."/>
            <person name="Wang K."/>
            <person name="Yang L."/>
            <person name="Pan H."/>
            <person name="Jiang H."/>
            <person name="Wei Q."/>
            <person name="Fang M."/>
            <person name="Yu H."/>
            <person name="Zhu C."/>
            <person name="Cai Y."/>
            <person name="He Y."/>
            <person name="Gan X."/>
            <person name="Zeng H."/>
            <person name="Yu D."/>
            <person name="Zhu Y."/>
            <person name="Jiang H."/>
            <person name="Qiu Q."/>
            <person name="Yang H."/>
            <person name="Zhang Y.E."/>
            <person name="Wang W."/>
            <person name="Zhu M."/>
            <person name="He S."/>
            <person name="Zhang G."/>
        </authorList>
    </citation>
    <scope>NUCLEOTIDE SEQUENCE</scope>
    <source>
        <strain evidence="15">Allg_001</strain>
    </source>
</reference>
<keyword evidence="3" id="KW-0479">Metal-binding</keyword>
<dbReference type="GO" id="GO:0008270">
    <property type="term" value="F:zinc ion binding"/>
    <property type="evidence" value="ECO:0007669"/>
    <property type="project" value="UniProtKB-KW"/>
</dbReference>
<evidence type="ECO:0000256" key="10">
    <source>
        <dbReference type="ARBA" id="ARBA00040207"/>
    </source>
</evidence>
<proteinExistence type="inferred from homology"/>
<comment type="subcellular location">
    <subcellularLocation>
        <location evidence="1">Nucleus</location>
    </subcellularLocation>
</comment>
<feature type="region of interest" description="Disordered" evidence="13">
    <location>
        <begin position="1"/>
        <end position="43"/>
    </location>
</feature>
<evidence type="ECO:0000256" key="3">
    <source>
        <dbReference type="ARBA" id="ARBA00022723"/>
    </source>
</evidence>
<dbReference type="InterPro" id="IPR034736">
    <property type="entry name" value="ZF_C2H2_AKAP95"/>
</dbReference>
<dbReference type="GO" id="GO:0003677">
    <property type="term" value="F:DNA binding"/>
    <property type="evidence" value="ECO:0007669"/>
    <property type="project" value="UniProtKB-KW"/>
</dbReference>
<dbReference type="Pfam" id="PF04988">
    <property type="entry name" value="AKAP95"/>
    <property type="match status" value="1"/>
</dbReference>
<dbReference type="PANTHER" id="PTHR12190:SF1">
    <property type="entry name" value="DBIRD COMPLEX SUBUNIT ZNF326"/>
    <property type="match status" value="1"/>
</dbReference>
<dbReference type="PROSITE" id="PS51799">
    <property type="entry name" value="ZF_C2H2_AKAP95"/>
    <property type="match status" value="2"/>
</dbReference>
<dbReference type="GO" id="GO:0032784">
    <property type="term" value="P:regulation of DNA-templated transcription elongation"/>
    <property type="evidence" value="ECO:0007669"/>
    <property type="project" value="TreeGrafter"/>
</dbReference>
<feature type="non-terminal residue" evidence="15">
    <location>
        <position position="1"/>
    </location>
</feature>
<evidence type="ECO:0000256" key="6">
    <source>
        <dbReference type="ARBA" id="ARBA00022833"/>
    </source>
</evidence>
<evidence type="ECO:0000256" key="5">
    <source>
        <dbReference type="ARBA" id="ARBA00022771"/>
    </source>
</evidence>
<dbReference type="PANTHER" id="PTHR12190">
    <property type="entry name" value="A-KINASE ANCHOR PROTEIN AKAP 8"/>
    <property type="match status" value="1"/>
</dbReference>
<evidence type="ECO:0000256" key="2">
    <source>
        <dbReference type="ARBA" id="ARBA00022664"/>
    </source>
</evidence>
<keyword evidence="8" id="KW-0508">mRNA splicing</keyword>
<feature type="region of interest" description="Disordered" evidence="13">
    <location>
        <begin position="233"/>
        <end position="256"/>
    </location>
</feature>
<evidence type="ECO:0000259" key="14">
    <source>
        <dbReference type="PROSITE" id="PS51799"/>
    </source>
</evidence>
<evidence type="ECO:0000256" key="12">
    <source>
        <dbReference type="PROSITE-ProRule" id="PRU01140"/>
    </source>
</evidence>
<dbReference type="GO" id="GO:0044609">
    <property type="term" value="C:DBIRD complex"/>
    <property type="evidence" value="ECO:0007669"/>
    <property type="project" value="TreeGrafter"/>
</dbReference>
<feature type="non-terminal residue" evidence="15">
    <location>
        <position position="867"/>
    </location>
</feature>
<gene>
    <name evidence="15" type="primary">Znf326</name>
    <name evidence="15" type="ORF">GTO95_0013273</name>
</gene>
<dbReference type="EMBL" id="JAAWVO010011080">
    <property type="protein sequence ID" value="MBN3313216.1"/>
    <property type="molecule type" value="Genomic_DNA"/>
</dbReference>
<feature type="domain" description="C2H2 AKAP95-type" evidence="14">
    <location>
        <begin position="270"/>
        <end position="292"/>
    </location>
</feature>
<evidence type="ECO:0000256" key="8">
    <source>
        <dbReference type="ARBA" id="ARBA00023187"/>
    </source>
</evidence>
<dbReference type="GO" id="GO:0008380">
    <property type="term" value="P:RNA splicing"/>
    <property type="evidence" value="ECO:0007669"/>
    <property type="project" value="UniProtKB-KW"/>
</dbReference>